<sequence>MMTSALMISENVSRDNGENNNNNSNNNDSFAWYVRDNETDAGDFLFPEPYHPALSADLDDWLSQESILDEIRKTFFVHQEPTTIVLIILYSLTFVLGIIGNVLVIYIFASNRHMRTVTNSFLVNLAVCDLLVVCLCIPFGVAMEVYQNWVYGDAMCKIVNFSQGLAVSSSILTLTVISAERFYAIRRPLRARAFMSRTRIHRIVIAIWIVAAIAVLPNAFVRRERLLDEILSLRICSCVEQWDIMALKHVYNFALLFVLYLAPVGFICIGYLQIGMNLWRRPAMLHAGISAAESANARSNLSGRRKVARMLFVMALLFALSWLPMHIFSIVLDLLPPETLNEHGIVLRHVHSFFLWLGHTNSSINPLCYCVMSTSFKAAIRFELRRCCGCIKLFRMSRDHFRTMSMSITGSSTALGPARGQARRSQLGYRPVINRKFSDPSKSSGSSRVDIV</sequence>
<keyword evidence="12" id="KW-1185">Reference proteome</keyword>
<evidence type="ECO:0000256" key="3">
    <source>
        <dbReference type="ARBA" id="ARBA00022989"/>
    </source>
</evidence>
<dbReference type="InterPro" id="IPR017452">
    <property type="entry name" value="GPCR_Rhodpsn_7TM"/>
</dbReference>
<feature type="transmembrane region" description="Helical" evidence="9">
    <location>
        <begin position="200"/>
        <end position="221"/>
    </location>
</feature>
<evidence type="ECO:0000256" key="7">
    <source>
        <dbReference type="ARBA" id="ARBA00023224"/>
    </source>
</evidence>
<evidence type="ECO:0000256" key="8">
    <source>
        <dbReference type="RuleBase" id="RU000688"/>
    </source>
</evidence>
<dbReference type="PROSITE" id="PS50262">
    <property type="entry name" value="G_PROTEIN_RECEP_F1_2"/>
    <property type="match status" value="1"/>
</dbReference>
<gene>
    <name evidence="11" type="ORF">LSH36_254g03005</name>
</gene>
<dbReference type="PANTHER" id="PTHR45695">
    <property type="entry name" value="LEUCOKININ RECEPTOR-RELATED"/>
    <property type="match status" value="1"/>
</dbReference>
<evidence type="ECO:0000313" key="12">
    <source>
        <dbReference type="Proteomes" id="UP001208570"/>
    </source>
</evidence>
<feature type="transmembrane region" description="Helical" evidence="9">
    <location>
        <begin position="84"/>
        <end position="109"/>
    </location>
</feature>
<feature type="transmembrane region" description="Helical" evidence="9">
    <location>
        <begin position="250"/>
        <end position="272"/>
    </location>
</feature>
<comment type="caution">
    <text evidence="11">The sequence shown here is derived from an EMBL/GenBank/DDBJ whole genome shotgun (WGS) entry which is preliminary data.</text>
</comment>
<dbReference type="PANTHER" id="PTHR45695:SF9">
    <property type="entry name" value="LEUCOKININ RECEPTOR"/>
    <property type="match status" value="1"/>
</dbReference>
<keyword evidence="7 8" id="KW-0807">Transducer</keyword>
<proteinExistence type="inferred from homology"/>
<dbReference type="EMBL" id="JAODUP010000254">
    <property type="protein sequence ID" value="KAK2154908.1"/>
    <property type="molecule type" value="Genomic_DNA"/>
</dbReference>
<keyword evidence="4 8" id="KW-0297">G-protein coupled receptor</keyword>
<reference evidence="11" key="1">
    <citation type="journal article" date="2023" name="Mol. Biol. Evol.">
        <title>Third-Generation Sequencing Reveals the Adaptive Role of the Epigenome in Three Deep-Sea Polychaetes.</title>
        <authorList>
            <person name="Perez M."/>
            <person name="Aroh O."/>
            <person name="Sun Y."/>
            <person name="Lan Y."/>
            <person name="Juniper S.K."/>
            <person name="Young C.R."/>
            <person name="Angers B."/>
            <person name="Qian P.Y."/>
        </authorList>
    </citation>
    <scope>NUCLEOTIDE SEQUENCE</scope>
    <source>
        <strain evidence="11">P08H-3</strain>
    </source>
</reference>
<dbReference type="SMART" id="SM01381">
    <property type="entry name" value="7TM_GPCR_Srsx"/>
    <property type="match status" value="1"/>
</dbReference>
<evidence type="ECO:0000313" key="11">
    <source>
        <dbReference type="EMBL" id="KAK2154908.1"/>
    </source>
</evidence>
<evidence type="ECO:0000259" key="10">
    <source>
        <dbReference type="PROSITE" id="PS50262"/>
    </source>
</evidence>
<accession>A0AAD9JKJ0</accession>
<dbReference type="GO" id="GO:0004930">
    <property type="term" value="F:G protein-coupled receptor activity"/>
    <property type="evidence" value="ECO:0007669"/>
    <property type="project" value="UniProtKB-KW"/>
</dbReference>
<dbReference type="SUPFAM" id="SSF81321">
    <property type="entry name" value="Family A G protein-coupled receptor-like"/>
    <property type="match status" value="1"/>
</dbReference>
<dbReference type="GO" id="GO:0005886">
    <property type="term" value="C:plasma membrane"/>
    <property type="evidence" value="ECO:0007669"/>
    <property type="project" value="TreeGrafter"/>
</dbReference>
<feature type="transmembrane region" description="Helical" evidence="9">
    <location>
        <begin position="121"/>
        <end position="141"/>
    </location>
</feature>
<dbReference type="PRINTS" id="PR00237">
    <property type="entry name" value="GPCRRHODOPSN"/>
</dbReference>
<comment type="subcellular location">
    <subcellularLocation>
        <location evidence="1">Membrane</location>
        <topology evidence="1">Multi-pass membrane protein</topology>
    </subcellularLocation>
</comment>
<dbReference type="CDD" id="cd14993">
    <property type="entry name" value="7tmA_CCKR-like"/>
    <property type="match status" value="1"/>
</dbReference>
<name>A0AAD9JKJ0_9ANNE</name>
<keyword evidence="2 8" id="KW-0812">Transmembrane</keyword>
<comment type="similarity">
    <text evidence="8">Belongs to the G-protein coupled receptor 1 family.</text>
</comment>
<keyword evidence="5 9" id="KW-0472">Membrane</keyword>
<dbReference type="Pfam" id="PF00001">
    <property type="entry name" value="7tm_1"/>
    <property type="match status" value="1"/>
</dbReference>
<dbReference type="InterPro" id="IPR000276">
    <property type="entry name" value="GPCR_Rhodpsn"/>
</dbReference>
<organism evidence="11 12">
    <name type="scientific">Paralvinella palmiformis</name>
    <dbReference type="NCBI Taxonomy" id="53620"/>
    <lineage>
        <taxon>Eukaryota</taxon>
        <taxon>Metazoa</taxon>
        <taxon>Spiralia</taxon>
        <taxon>Lophotrochozoa</taxon>
        <taxon>Annelida</taxon>
        <taxon>Polychaeta</taxon>
        <taxon>Sedentaria</taxon>
        <taxon>Canalipalpata</taxon>
        <taxon>Terebellida</taxon>
        <taxon>Terebelliformia</taxon>
        <taxon>Alvinellidae</taxon>
        <taxon>Paralvinella</taxon>
    </lineage>
</organism>
<keyword evidence="3 9" id="KW-1133">Transmembrane helix</keyword>
<evidence type="ECO:0000256" key="6">
    <source>
        <dbReference type="ARBA" id="ARBA00023170"/>
    </source>
</evidence>
<dbReference type="Gene3D" id="1.20.1070.10">
    <property type="entry name" value="Rhodopsin 7-helix transmembrane proteins"/>
    <property type="match status" value="1"/>
</dbReference>
<feature type="transmembrane region" description="Helical" evidence="9">
    <location>
        <begin position="161"/>
        <end position="179"/>
    </location>
</feature>
<evidence type="ECO:0000256" key="4">
    <source>
        <dbReference type="ARBA" id="ARBA00023040"/>
    </source>
</evidence>
<dbReference type="PROSITE" id="PS00237">
    <property type="entry name" value="G_PROTEIN_RECEP_F1_1"/>
    <property type="match status" value="1"/>
</dbReference>
<protein>
    <recommendedName>
        <fullName evidence="10">G-protein coupled receptors family 1 profile domain-containing protein</fullName>
    </recommendedName>
</protein>
<feature type="domain" description="G-protein coupled receptors family 1 profile" evidence="10">
    <location>
        <begin position="100"/>
        <end position="369"/>
    </location>
</feature>
<keyword evidence="6 8" id="KW-0675">Receptor</keyword>
<evidence type="ECO:0000256" key="5">
    <source>
        <dbReference type="ARBA" id="ARBA00023136"/>
    </source>
</evidence>
<feature type="transmembrane region" description="Helical" evidence="9">
    <location>
        <begin position="311"/>
        <end position="332"/>
    </location>
</feature>
<evidence type="ECO:0000256" key="2">
    <source>
        <dbReference type="ARBA" id="ARBA00022692"/>
    </source>
</evidence>
<dbReference type="Proteomes" id="UP001208570">
    <property type="component" value="Unassembled WGS sequence"/>
</dbReference>
<evidence type="ECO:0000256" key="9">
    <source>
        <dbReference type="SAM" id="Phobius"/>
    </source>
</evidence>
<evidence type="ECO:0000256" key="1">
    <source>
        <dbReference type="ARBA" id="ARBA00004141"/>
    </source>
</evidence>
<dbReference type="AlphaFoldDB" id="A0AAD9JKJ0"/>